<dbReference type="EMBL" id="CP077713">
    <property type="protein sequence ID" value="QXJ34807.1"/>
    <property type="molecule type" value="Genomic_DNA"/>
</dbReference>
<gene>
    <name evidence="1" type="ORF">J5U21_01437</name>
    <name evidence="2" type="ORF">J5U22_01354</name>
</gene>
<proteinExistence type="predicted"/>
<dbReference type="EMBL" id="CP077715">
    <property type="protein sequence ID" value="QXJ31786.1"/>
    <property type="molecule type" value="Genomic_DNA"/>
</dbReference>
<dbReference type="AlphaFoldDB" id="A0A8F5GW99"/>
<name>A0A8F5GW99_9CREN</name>
<evidence type="ECO:0000313" key="4">
    <source>
        <dbReference type="Proteomes" id="UP000694036"/>
    </source>
</evidence>
<organism evidence="1 3">
    <name type="scientific">Saccharolobus shibatae</name>
    <dbReference type="NCBI Taxonomy" id="2286"/>
    <lineage>
        <taxon>Archaea</taxon>
        <taxon>Thermoproteota</taxon>
        <taxon>Thermoprotei</taxon>
        <taxon>Sulfolobales</taxon>
        <taxon>Sulfolobaceae</taxon>
        <taxon>Saccharolobus</taxon>
    </lineage>
</organism>
<evidence type="ECO:0000313" key="3">
    <source>
        <dbReference type="Proteomes" id="UP000693941"/>
    </source>
</evidence>
<evidence type="ECO:0000313" key="2">
    <source>
        <dbReference type="EMBL" id="QXJ34807.1"/>
    </source>
</evidence>
<dbReference type="RefSeq" id="WP_218260042.1">
    <property type="nucleotide sequence ID" value="NZ_CP077713.1"/>
</dbReference>
<dbReference type="GeneID" id="65559956"/>
<sequence>MESENVMKDVETFIKTKMSMFKTRSYVYEGIIKVNEYTHKDLKLEFYYCDEKLRHIVIKSSDLNSILNSDSNTQNINDILRYLEEKLKG</sequence>
<dbReference type="Proteomes" id="UP000693941">
    <property type="component" value="Chromosome"/>
</dbReference>
<keyword evidence="4" id="KW-1185">Reference proteome</keyword>
<protein>
    <submittedName>
        <fullName evidence="1">Uncharacterized protein</fullName>
    </submittedName>
</protein>
<evidence type="ECO:0000313" key="1">
    <source>
        <dbReference type="EMBL" id="QXJ31786.1"/>
    </source>
</evidence>
<accession>A0A8F5GW99</accession>
<dbReference type="Proteomes" id="UP000694036">
    <property type="component" value="Chromosome"/>
</dbReference>
<reference evidence="1 4" key="1">
    <citation type="journal article" date="2021" name="Environ. Microbiol.">
        <title>New insights into the diversity and evolution of the archaeal mobilome from three complete genomes of Saccharolobus shibatae.</title>
        <authorList>
            <person name="Medvedeva S."/>
            <person name="Brandt D."/>
            <person name="Cvirkaite-Krupovic V."/>
            <person name="Liu Y."/>
            <person name="Severinov K."/>
            <person name="Ishino S."/>
            <person name="Ishino Y."/>
            <person name="Prangishvili D."/>
            <person name="Kalinowski J."/>
            <person name="Krupovic M."/>
        </authorList>
    </citation>
    <scope>NUCLEOTIDE SEQUENCE</scope>
    <source>
        <strain evidence="1">BEU9</strain>
        <strain evidence="2 4">S38A</strain>
    </source>
</reference>